<proteinExistence type="inferred from homology"/>
<dbReference type="InterPro" id="IPR029069">
    <property type="entry name" value="HotDog_dom_sf"/>
</dbReference>
<dbReference type="SUPFAM" id="SSF54637">
    <property type="entry name" value="Thioesterase/thiol ester dehydrase-isomerase"/>
    <property type="match status" value="1"/>
</dbReference>
<sequence length="95" mass="10217">TTRPLILVTASVDKIVLKKPISVNIDLTIVGSVIWVGRSSIEIQLEVTQSKQGFKIIESREDQSLVGPVVIGAGLGREDYGLIPRNCDREGAGTT</sequence>
<organism evidence="4 5">
    <name type="scientific">Trifolium medium</name>
    <dbReference type="NCBI Taxonomy" id="97028"/>
    <lineage>
        <taxon>Eukaryota</taxon>
        <taxon>Viridiplantae</taxon>
        <taxon>Streptophyta</taxon>
        <taxon>Embryophyta</taxon>
        <taxon>Tracheophyta</taxon>
        <taxon>Spermatophyta</taxon>
        <taxon>Magnoliopsida</taxon>
        <taxon>eudicotyledons</taxon>
        <taxon>Gunneridae</taxon>
        <taxon>Pentapetalae</taxon>
        <taxon>rosids</taxon>
        <taxon>fabids</taxon>
        <taxon>Fabales</taxon>
        <taxon>Fabaceae</taxon>
        <taxon>Papilionoideae</taxon>
        <taxon>50 kb inversion clade</taxon>
        <taxon>NPAAA clade</taxon>
        <taxon>Hologalegina</taxon>
        <taxon>IRL clade</taxon>
        <taxon>Trifolieae</taxon>
        <taxon>Trifolium</taxon>
    </lineage>
</organism>
<protein>
    <submittedName>
        <fullName evidence="4">Acyl-coenzyme A thioesterase-like protein</fullName>
    </submittedName>
</protein>
<keyword evidence="2" id="KW-0378">Hydrolase</keyword>
<dbReference type="EMBL" id="LXQA010196290">
    <property type="protein sequence ID" value="MCI32519.1"/>
    <property type="molecule type" value="Genomic_DNA"/>
</dbReference>
<evidence type="ECO:0000256" key="2">
    <source>
        <dbReference type="ARBA" id="ARBA00022801"/>
    </source>
</evidence>
<dbReference type="AlphaFoldDB" id="A0A392R8D8"/>
<dbReference type="InterPro" id="IPR006683">
    <property type="entry name" value="Thioestr_dom"/>
</dbReference>
<dbReference type="GO" id="GO:0047617">
    <property type="term" value="F:fatty acyl-CoA hydrolase activity"/>
    <property type="evidence" value="ECO:0007669"/>
    <property type="project" value="TreeGrafter"/>
</dbReference>
<comment type="similarity">
    <text evidence="1">Belongs to the acyl coenzyme A hydrolase family.</text>
</comment>
<reference evidence="4 5" key="1">
    <citation type="journal article" date="2018" name="Front. Plant Sci.">
        <title>Red Clover (Trifolium pratense) and Zigzag Clover (T. medium) - A Picture of Genomic Similarities and Differences.</title>
        <authorList>
            <person name="Dluhosova J."/>
            <person name="Istvanek J."/>
            <person name="Nedelnik J."/>
            <person name="Repkova J."/>
        </authorList>
    </citation>
    <scope>NUCLEOTIDE SEQUENCE [LARGE SCALE GENOMIC DNA]</scope>
    <source>
        <strain evidence="5">cv. 10/8</strain>
        <tissue evidence="4">Leaf</tissue>
    </source>
</reference>
<dbReference type="Proteomes" id="UP000265520">
    <property type="component" value="Unassembled WGS sequence"/>
</dbReference>
<feature type="non-terminal residue" evidence="4">
    <location>
        <position position="1"/>
    </location>
</feature>
<evidence type="ECO:0000313" key="5">
    <source>
        <dbReference type="Proteomes" id="UP000265520"/>
    </source>
</evidence>
<comment type="caution">
    <text evidence="4">The sequence shown here is derived from an EMBL/GenBank/DDBJ whole genome shotgun (WGS) entry which is preliminary data.</text>
</comment>
<feature type="domain" description="Thioesterase" evidence="3">
    <location>
        <begin position="6"/>
        <end position="52"/>
    </location>
</feature>
<dbReference type="Gene3D" id="3.10.129.10">
    <property type="entry name" value="Hotdog Thioesterase"/>
    <property type="match status" value="1"/>
</dbReference>
<dbReference type="PANTHER" id="PTHR12655">
    <property type="entry name" value="ACYL-COA THIOESTERASE"/>
    <property type="match status" value="1"/>
</dbReference>
<dbReference type="PANTHER" id="PTHR12655:SF0">
    <property type="entry name" value="ACYL-COENZYME A THIOESTERASE 9, MITOCHONDRIAL"/>
    <property type="match status" value="1"/>
</dbReference>
<evidence type="ECO:0000256" key="1">
    <source>
        <dbReference type="ARBA" id="ARBA00010458"/>
    </source>
</evidence>
<dbReference type="Pfam" id="PF03061">
    <property type="entry name" value="4HBT"/>
    <property type="match status" value="1"/>
</dbReference>
<evidence type="ECO:0000313" key="4">
    <source>
        <dbReference type="EMBL" id="MCI32519.1"/>
    </source>
</evidence>
<name>A0A392R8D8_9FABA</name>
<accession>A0A392R8D8</accession>
<dbReference type="GO" id="GO:0006637">
    <property type="term" value="P:acyl-CoA metabolic process"/>
    <property type="evidence" value="ECO:0007669"/>
    <property type="project" value="TreeGrafter"/>
</dbReference>
<evidence type="ECO:0000259" key="3">
    <source>
        <dbReference type="Pfam" id="PF03061"/>
    </source>
</evidence>
<keyword evidence="5" id="KW-1185">Reference proteome</keyword>